<dbReference type="CTD" id="436726"/>
<dbReference type="InterPro" id="IPR019362">
    <property type="entry name" value="MMADHC"/>
</dbReference>
<proteinExistence type="predicted"/>
<evidence type="ECO:0000313" key="3">
    <source>
        <dbReference type="Proteomes" id="UP000694621"/>
    </source>
</evidence>
<dbReference type="AlphaFoldDB" id="A0A8B9JMT0"/>
<dbReference type="OrthoDB" id="10263782at2759"/>
<accession>A0A8B9JMT0</accession>
<reference evidence="2" key="1">
    <citation type="submission" date="2025-08" db="UniProtKB">
        <authorList>
            <consortium name="Ensembl"/>
        </authorList>
    </citation>
    <scope>IDENTIFICATION</scope>
</reference>
<evidence type="ECO:0000256" key="1">
    <source>
        <dbReference type="SAM" id="MobiDB-lite"/>
    </source>
</evidence>
<organism evidence="2 3">
    <name type="scientific">Astyanax mexicanus</name>
    <name type="common">Blind cave fish</name>
    <name type="synonym">Astyanax fasciatus mexicanus</name>
    <dbReference type="NCBI Taxonomy" id="7994"/>
    <lineage>
        <taxon>Eukaryota</taxon>
        <taxon>Metazoa</taxon>
        <taxon>Chordata</taxon>
        <taxon>Craniata</taxon>
        <taxon>Vertebrata</taxon>
        <taxon>Euteleostomi</taxon>
        <taxon>Actinopterygii</taxon>
        <taxon>Neopterygii</taxon>
        <taxon>Teleostei</taxon>
        <taxon>Ostariophysi</taxon>
        <taxon>Characiformes</taxon>
        <taxon>Characoidei</taxon>
        <taxon>Acestrorhamphidae</taxon>
        <taxon>Acestrorhamphinae</taxon>
        <taxon>Astyanax</taxon>
    </lineage>
</organism>
<protein>
    <submittedName>
        <fullName evidence="2">Zgc:92335</fullName>
    </submittedName>
</protein>
<dbReference type="Proteomes" id="UP000694621">
    <property type="component" value="Unplaced"/>
</dbReference>
<dbReference type="PANTHER" id="PTHR13192:SF2">
    <property type="entry name" value="METHYLMALONIC ACIDURIA (COBALAMIN DEFICIENCY) CBLD TYPE, WITH HOMOCYSTINURIA"/>
    <property type="match status" value="1"/>
</dbReference>
<dbReference type="GO" id="GO:0005739">
    <property type="term" value="C:mitochondrion"/>
    <property type="evidence" value="ECO:0007669"/>
    <property type="project" value="TreeGrafter"/>
</dbReference>
<feature type="region of interest" description="Disordered" evidence="1">
    <location>
        <begin position="34"/>
        <end position="55"/>
    </location>
</feature>
<dbReference type="GeneID" id="103022258"/>
<dbReference type="Ensembl" id="ENSAMXT00005026442.1">
    <property type="protein sequence ID" value="ENSAMXP00005023949.1"/>
    <property type="gene ID" value="ENSAMXG00005012254.1"/>
</dbReference>
<dbReference type="PANTHER" id="PTHR13192">
    <property type="entry name" value="MY011 PROTEIN"/>
    <property type="match status" value="1"/>
</dbReference>
<dbReference type="GO" id="GO:0009235">
    <property type="term" value="P:cobalamin metabolic process"/>
    <property type="evidence" value="ECO:0007669"/>
    <property type="project" value="InterPro"/>
</dbReference>
<dbReference type="OMA" id="NGAKEMC"/>
<dbReference type="RefSeq" id="XP_007228984.2">
    <property type="nucleotide sequence ID" value="XM_007228922.4"/>
</dbReference>
<sequence>MYLRAAASDMANVLCRRGVRAVAGRVVSCRAFSTAGSSGSDEPFIAVSSQDSGPRTVWPDETMGPFGPQDKRFQLPGNVGFDCHLGGMGDQRLGLKHRVVPDVLSAPSSSDRHEFILAQFINEYQSKEVSLWLQRVSKAEQYFHHSDVECSMHSCPQLLKQELESFFPTLPASAITVVTVVQKPATEAEELDREQLLNKFVSGAKEICFMLWREGYWADFIDPLSGNAFFGAKLSDSILQPEQQQRGHSGFHIEDLASCMVIRHILKDTPTFVGTLITNAPSNSRIMTRLKGQSADSEETDSIETSMHNV</sequence>
<dbReference type="KEGG" id="amex:103022258"/>
<dbReference type="Pfam" id="PF10229">
    <property type="entry name" value="MMADHC"/>
    <property type="match status" value="1"/>
</dbReference>
<evidence type="ECO:0000313" key="2">
    <source>
        <dbReference type="Ensembl" id="ENSAMXP00005023949.1"/>
    </source>
</evidence>
<name>A0A8B9JMT0_ASTMX</name>
<feature type="region of interest" description="Disordered" evidence="1">
    <location>
        <begin position="290"/>
        <end position="310"/>
    </location>
</feature>